<organism evidence="2 3">
    <name type="scientific">Actinomadura viridis</name>
    <dbReference type="NCBI Taxonomy" id="58110"/>
    <lineage>
        <taxon>Bacteria</taxon>
        <taxon>Bacillati</taxon>
        <taxon>Actinomycetota</taxon>
        <taxon>Actinomycetes</taxon>
        <taxon>Streptosporangiales</taxon>
        <taxon>Thermomonosporaceae</taxon>
        <taxon>Actinomadura</taxon>
    </lineage>
</organism>
<reference evidence="2" key="1">
    <citation type="submission" date="2020-11" db="EMBL/GenBank/DDBJ databases">
        <title>Sequencing the genomes of 1000 actinobacteria strains.</title>
        <authorList>
            <person name="Klenk H.-P."/>
        </authorList>
    </citation>
    <scope>NUCLEOTIDE SEQUENCE</scope>
    <source>
        <strain evidence="2">DSM 43175</strain>
    </source>
</reference>
<keyword evidence="3" id="KW-1185">Reference proteome</keyword>
<dbReference type="InterPro" id="IPR000835">
    <property type="entry name" value="HTH_MarR-typ"/>
</dbReference>
<gene>
    <name evidence="2" type="ORF">IW256_006434</name>
</gene>
<dbReference type="PROSITE" id="PS50995">
    <property type="entry name" value="HTH_MARR_2"/>
    <property type="match status" value="1"/>
</dbReference>
<dbReference type="SUPFAM" id="SSF46785">
    <property type="entry name" value="Winged helix' DNA-binding domain"/>
    <property type="match status" value="1"/>
</dbReference>
<dbReference type="GO" id="GO:0006950">
    <property type="term" value="P:response to stress"/>
    <property type="evidence" value="ECO:0007669"/>
    <property type="project" value="TreeGrafter"/>
</dbReference>
<dbReference type="GO" id="GO:0003700">
    <property type="term" value="F:DNA-binding transcription factor activity"/>
    <property type="evidence" value="ECO:0007669"/>
    <property type="project" value="InterPro"/>
</dbReference>
<accession>A0A931DR86</accession>
<dbReference type="PANTHER" id="PTHR33164:SF95">
    <property type="entry name" value="TRANSCRIPTIONAL REGULATOR"/>
    <property type="match status" value="1"/>
</dbReference>
<dbReference type="Pfam" id="PF12802">
    <property type="entry name" value="MarR_2"/>
    <property type="match status" value="1"/>
</dbReference>
<protein>
    <submittedName>
        <fullName evidence="2">DNA-binding MarR family transcriptional regulator</fullName>
    </submittedName>
</protein>
<dbReference type="GO" id="GO:0003677">
    <property type="term" value="F:DNA binding"/>
    <property type="evidence" value="ECO:0007669"/>
    <property type="project" value="UniProtKB-KW"/>
</dbReference>
<dbReference type="InterPro" id="IPR036388">
    <property type="entry name" value="WH-like_DNA-bd_sf"/>
</dbReference>
<feature type="domain" description="HTH marR-type" evidence="1">
    <location>
        <begin position="16"/>
        <end position="145"/>
    </location>
</feature>
<comment type="caution">
    <text evidence="2">The sequence shown here is derived from an EMBL/GenBank/DDBJ whole genome shotgun (WGS) entry which is preliminary data.</text>
</comment>
<dbReference type="Proteomes" id="UP000614047">
    <property type="component" value="Unassembled WGS sequence"/>
</dbReference>
<dbReference type="SMART" id="SM00347">
    <property type="entry name" value="HTH_MARR"/>
    <property type="match status" value="1"/>
</dbReference>
<name>A0A931DR86_9ACTN</name>
<evidence type="ECO:0000259" key="1">
    <source>
        <dbReference type="PROSITE" id="PS50995"/>
    </source>
</evidence>
<dbReference type="InterPro" id="IPR036390">
    <property type="entry name" value="WH_DNA-bd_sf"/>
</dbReference>
<dbReference type="RefSeq" id="WP_197014521.1">
    <property type="nucleotide sequence ID" value="NZ_BAABES010000012.1"/>
</dbReference>
<dbReference type="InterPro" id="IPR039422">
    <property type="entry name" value="MarR/SlyA-like"/>
</dbReference>
<keyword evidence="2" id="KW-0238">DNA-binding</keyword>
<dbReference type="Gene3D" id="1.10.10.10">
    <property type="entry name" value="Winged helix-like DNA-binding domain superfamily/Winged helix DNA-binding domain"/>
    <property type="match status" value="1"/>
</dbReference>
<dbReference type="AlphaFoldDB" id="A0A931DR86"/>
<sequence length="150" mass="16692">MMTGEGAQPARLRNAPSWLIAQLYAYSHRVRNERFAAAGFRSYHYRLLAALAEFGPASQATLGRSTGIDRSDVVAALNELAGKHLIERAPDPADRRRNIISITPAGRRGLDELDEVLAEIQDELLAPLTSEERDRLTGMLVRLVEHHVRP</sequence>
<dbReference type="PANTHER" id="PTHR33164">
    <property type="entry name" value="TRANSCRIPTIONAL REGULATOR, MARR FAMILY"/>
    <property type="match status" value="1"/>
</dbReference>
<evidence type="ECO:0000313" key="3">
    <source>
        <dbReference type="Proteomes" id="UP000614047"/>
    </source>
</evidence>
<dbReference type="PRINTS" id="PR00598">
    <property type="entry name" value="HTHMARR"/>
</dbReference>
<dbReference type="EMBL" id="JADOUA010000001">
    <property type="protein sequence ID" value="MBG6092321.1"/>
    <property type="molecule type" value="Genomic_DNA"/>
</dbReference>
<evidence type="ECO:0000313" key="2">
    <source>
        <dbReference type="EMBL" id="MBG6092321.1"/>
    </source>
</evidence>
<proteinExistence type="predicted"/>